<dbReference type="Pfam" id="PF18963">
    <property type="entry name" value="DUF5703"/>
    <property type="match status" value="1"/>
</dbReference>
<dbReference type="EMBL" id="CP034550">
    <property type="protein sequence ID" value="QFZ19977.1"/>
    <property type="molecule type" value="Genomic_DNA"/>
</dbReference>
<keyword evidence="2" id="KW-1185">Reference proteome</keyword>
<dbReference type="Proteomes" id="UP000325787">
    <property type="component" value="Chromosome"/>
</dbReference>
<dbReference type="AlphaFoldDB" id="A0A5Q0H150"/>
<proteinExistence type="predicted"/>
<sequence length="71" mass="7985">MTDEGVVDGDWEYRPLRLPAGVSRRTATTQLAIHAEFSGWELSRTLLFGDGSRKVWLRRRRTAASLPGVIT</sequence>
<organism evidence="1 2">
    <name type="scientific">Saccharothrix syringae</name>
    <name type="common">Nocardiopsis syringae</name>
    <dbReference type="NCBI Taxonomy" id="103733"/>
    <lineage>
        <taxon>Bacteria</taxon>
        <taxon>Bacillati</taxon>
        <taxon>Actinomycetota</taxon>
        <taxon>Actinomycetes</taxon>
        <taxon>Pseudonocardiales</taxon>
        <taxon>Pseudonocardiaceae</taxon>
        <taxon>Saccharothrix</taxon>
    </lineage>
</organism>
<dbReference type="KEGG" id="ssyi:EKG83_23405"/>
<reference evidence="2" key="1">
    <citation type="journal article" date="2021" name="Curr. Microbiol.">
        <title>Complete genome of nocamycin-producing strain Saccharothrix syringae NRRL B-16468 reveals the biosynthetic potential for secondary metabolites.</title>
        <authorList>
            <person name="Mo X."/>
            <person name="Yang S."/>
        </authorList>
    </citation>
    <scope>NUCLEOTIDE SEQUENCE [LARGE SCALE GENOMIC DNA]</scope>
    <source>
        <strain evidence="2">ATCC 51364 / DSM 43886 / JCM 6844 / KCTC 9398 / NBRC 14523 / NRRL B-16468 / INA 2240</strain>
    </source>
</reference>
<dbReference type="RefSeq" id="WP_033429384.1">
    <property type="nucleotide sequence ID" value="NZ_CP034550.1"/>
</dbReference>
<protein>
    <recommendedName>
        <fullName evidence="3">Dihydroorotate dehydrogenase</fullName>
    </recommendedName>
</protein>
<gene>
    <name evidence="1" type="ORF">EKG83_23405</name>
</gene>
<evidence type="ECO:0000313" key="1">
    <source>
        <dbReference type="EMBL" id="QFZ19977.1"/>
    </source>
</evidence>
<name>A0A5Q0H150_SACSY</name>
<accession>A0A5Q0H150</accession>
<evidence type="ECO:0008006" key="3">
    <source>
        <dbReference type="Google" id="ProtNLM"/>
    </source>
</evidence>
<dbReference type="OrthoDB" id="3216149at2"/>
<evidence type="ECO:0000313" key="2">
    <source>
        <dbReference type="Proteomes" id="UP000325787"/>
    </source>
</evidence>
<dbReference type="InterPro" id="IPR043758">
    <property type="entry name" value="DUF5703"/>
</dbReference>